<proteinExistence type="predicted"/>
<reference evidence="1" key="1">
    <citation type="submission" date="2020-05" db="EMBL/GenBank/DDBJ databases">
        <authorList>
            <person name="Chiriac C."/>
            <person name="Salcher M."/>
            <person name="Ghai R."/>
            <person name="Kavagutti S V."/>
        </authorList>
    </citation>
    <scope>NUCLEOTIDE SEQUENCE</scope>
</reference>
<name>A0A6J6GEU5_9ZZZZ</name>
<gene>
    <name evidence="1" type="ORF">UFOPK1722_02037</name>
</gene>
<organism evidence="1">
    <name type="scientific">freshwater metagenome</name>
    <dbReference type="NCBI Taxonomy" id="449393"/>
    <lineage>
        <taxon>unclassified sequences</taxon>
        <taxon>metagenomes</taxon>
        <taxon>ecological metagenomes</taxon>
    </lineage>
</organism>
<dbReference type="AlphaFoldDB" id="A0A6J6GEU5"/>
<sequence length="37" mass="3865">MRSANACDEKPPNTTLWAAPMRAQASMATAASGIMGR</sequence>
<accession>A0A6J6GEU5</accession>
<evidence type="ECO:0000313" key="1">
    <source>
        <dbReference type="EMBL" id="CAB4598153.1"/>
    </source>
</evidence>
<dbReference type="EMBL" id="CAEZTS010000268">
    <property type="protein sequence ID" value="CAB4598153.1"/>
    <property type="molecule type" value="Genomic_DNA"/>
</dbReference>
<protein>
    <submittedName>
        <fullName evidence="1">Unannotated protein</fullName>
    </submittedName>
</protein>